<feature type="chain" id="PRO_5030910218" description="Sulfatase N-terminal domain-containing protein" evidence="2">
    <location>
        <begin position="36"/>
        <end position="513"/>
    </location>
</feature>
<evidence type="ECO:0000259" key="3">
    <source>
        <dbReference type="Pfam" id="PF00884"/>
    </source>
</evidence>
<feature type="domain" description="Sulfatase N-terminal" evidence="3">
    <location>
        <begin position="329"/>
        <end position="416"/>
    </location>
</feature>
<feature type="domain" description="Sulfatase N-terminal" evidence="3">
    <location>
        <begin position="42"/>
        <end position="157"/>
    </location>
</feature>
<evidence type="ECO:0000313" key="4">
    <source>
        <dbReference type="EMBL" id="CAD8392366.1"/>
    </source>
</evidence>
<gene>
    <name evidence="4" type="ORF">RMAR0315_LOCUS2341</name>
</gene>
<dbReference type="Pfam" id="PF00884">
    <property type="entry name" value="Sulfatase"/>
    <property type="match status" value="2"/>
</dbReference>
<protein>
    <recommendedName>
        <fullName evidence="3">Sulfatase N-terminal domain-containing protein</fullName>
    </recommendedName>
</protein>
<comment type="similarity">
    <text evidence="1">Belongs to the sulfatase family.</text>
</comment>
<organism evidence="4">
    <name type="scientific">Rhodosorus marinus</name>
    <dbReference type="NCBI Taxonomy" id="101924"/>
    <lineage>
        <taxon>Eukaryota</taxon>
        <taxon>Rhodophyta</taxon>
        <taxon>Stylonematophyceae</taxon>
        <taxon>Stylonematales</taxon>
        <taxon>Stylonemataceae</taxon>
        <taxon>Rhodosorus</taxon>
    </lineage>
</organism>
<dbReference type="InterPro" id="IPR017850">
    <property type="entry name" value="Alkaline_phosphatase_core_sf"/>
</dbReference>
<dbReference type="PANTHER" id="PTHR42693">
    <property type="entry name" value="ARYLSULFATASE FAMILY MEMBER"/>
    <property type="match status" value="1"/>
</dbReference>
<accession>A0A7S0BFB6</accession>
<dbReference type="AlphaFoldDB" id="A0A7S0BFB6"/>
<name>A0A7S0BFB6_9RHOD</name>
<dbReference type="InterPro" id="IPR000917">
    <property type="entry name" value="Sulfatase_N"/>
</dbReference>
<dbReference type="Gene3D" id="3.40.720.10">
    <property type="entry name" value="Alkaline Phosphatase, subunit A"/>
    <property type="match status" value="1"/>
</dbReference>
<dbReference type="SUPFAM" id="SSF53649">
    <property type="entry name" value="Alkaline phosphatase-like"/>
    <property type="match status" value="1"/>
</dbReference>
<evidence type="ECO:0000256" key="2">
    <source>
        <dbReference type="SAM" id="SignalP"/>
    </source>
</evidence>
<evidence type="ECO:0000256" key="1">
    <source>
        <dbReference type="ARBA" id="ARBA00008779"/>
    </source>
</evidence>
<proteinExistence type="inferred from homology"/>
<dbReference type="GO" id="GO:0004065">
    <property type="term" value="F:arylsulfatase activity"/>
    <property type="evidence" value="ECO:0007669"/>
    <property type="project" value="TreeGrafter"/>
</dbReference>
<dbReference type="EMBL" id="HBEK01004266">
    <property type="protein sequence ID" value="CAD8392366.1"/>
    <property type="molecule type" value="Transcribed_RNA"/>
</dbReference>
<sequence length="513" mass="57999">MTPGVNMSPHRFHSMIAVVLGCLLCFGLSETVAQATKPNILVMYIDDISPRELGFYNAPSWVGGDDLESTDENLRAKTPMLDMLARDGVYFTKAWAAPACSRSQAMLFTGQFANLTERYLTSPIQIGHLARKAGYRTMWVGKPGMKTADLLEFGFDEGLFSPNPAFRPPSPYSPEFRIERVTRDGRQVNINADTGKRAFARPQRSHLWKPHVDLINFPGTTENLTYWPNTDKLSSEYGLSTYGPDVLCSITINIINHSNSSNPIIIFHKPNLGQKSFNFIQPEKGNDYPPTPKLTWDEATRSYTRSNVTITGSAGSYETEGINDGGLHRQIEYVDYMLWQYVEQLKKSGIMNNTVIILASDNGTTGWGKNSSERQKGPHVPLLVYAPGMNLTKQGKQEELVNVGDLLPTLADIMGVEDVLEKPVKYEKNGVSLWPYLTTSKRHHRNMVYSCIREKQMIRGKMVMQDGNGDWWRVDQEAEDYDSYPSITDWSALPIKFRRERDNLIRIMKKCDV</sequence>
<dbReference type="InterPro" id="IPR050738">
    <property type="entry name" value="Sulfatase"/>
</dbReference>
<keyword evidence="2" id="KW-0732">Signal</keyword>
<reference evidence="4" key="1">
    <citation type="submission" date="2021-01" db="EMBL/GenBank/DDBJ databases">
        <authorList>
            <person name="Corre E."/>
            <person name="Pelletier E."/>
            <person name="Niang G."/>
            <person name="Scheremetjew M."/>
            <person name="Finn R."/>
            <person name="Kale V."/>
            <person name="Holt S."/>
            <person name="Cochrane G."/>
            <person name="Meng A."/>
            <person name="Brown T."/>
            <person name="Cohen L."/>
        </authorList>
    </citation>
    <scope>NUCLEOTIDE SEQUENCE</scope>
    <source>
        <strain evidence="4">UTEX LB 2760</strain>
    </source>
</reference>
<feature type="signal peptide" evidence="2">
    <location>
        <begin position="1"/>
        <end position="35"/>
    </location>
</feature>
<dbReference type="PANTHER" id="PTHR42693:SF33">
    <property type="entry name" value="ARYLSULFATASE"/>
    <property type="match status" value="1"/>
</dbReference>